<dbReference type="AlphaFoldDB" id="A0A5J4T7W6"/>
<name>A0A5J4T7W6_9EUKA</name>
<dbReference type="EMBL" id="SNRW01036143">
    <property type="protein sequence ID" value="KAA6354536.1"/>
    <property type="molecule type" value="Genomic_DNA"/>
</dbReference>
<accession>A0A5J4T7W6</accession>
<feature type="non-terminal residue" evidence="1">
    <location>
        <position position="1"/>
    </location>
</feature>
<proteinExistence type="predicted"/>
<comment type="caution">
    <text evidence="1">The sequence shown here is derived from an EMBL/GenBank/DDBJ whole genome shotgun (WGS) entry which is preliminary data.</text>
</comment>
<reference evidence="1 2" key="1">
    <citation type="submission" date="2019-03" db="EMBL/GenBank/DDBJ databases">
        <title>Single cell metagenomics reveals metabolic interactions within the superorganism composed of flagellate Streblomastix strix and complex community of Bacteroidetes bacteria on its surface.</title>
        <authorList>
            <person name="Treitli S.C."/>
            <person name="Kolisko M."/>
            <person name="Husnik F."/>
            <person name="Keeling P."/>
            <person name="Hampl V."/>
        </authorList>
    </citation>
    <scope>NUCLEOTIDE SEQUENCE [LARGE SCALE GENOMIC DNA]</scope>
    <source>
        <strain evidence="1">ST1C</strain>
    </source>
</reference>
<evidence type="ECO:0000313" key="1">
    <source>
        <dbReference type="EMBL" id="KAA6354536.1"/>
    </source>
</evidence>
<sequence>ASATPALCFSKSYTAVYDCGPDHYHDDCDGGGYHHRPILFECMPLDESTHIQEAIYKSSVVFSTSFQAQVSQ</sequence>
<organism evidence="1 2">
    <name type="scientific">Streblomastix strix</name>
    <dbReference type="NCBI Taxonomy" id="222440"/>
    <lineage>
        <taxon>Eukaryota</taxon>
        <taxon>Metamonada</taxon>
        <taxon>Preaxostyla</taxon>
        <taxon>Oxymonadida</taxon>
        <taxon>Streblomastigidae</taxon>
        <taxon>Streblomastix</taxon>
    </lineage>
</organism>
<dbReference type="Proteomes" id="UP000324800">
    <property type="component" value="Unassembled WGS sequence"/>
</dbReference>
<protein>
    <submittedName>
        <fullName evidence="1">Uncharacterized protein</fullName>
    </submittedName>
</protein>
<gene>
    <name evidence="1" type="ORF">EZS28_049937</name>
</gene>
<evidence type="ECO:0000313" key="2">
    <source>
        <dbReference type="Proteomes" id="UP000324800"/>
    </source>
</evidence>